<dbReference type="Pfam" id="PF26639">
    <property type="entry name" value="Het-6_barrel"/>
    <property type="match status" value="1"/>
</dbReference>
<evidence type="ECO:0000259" key="1">
    <source>
        <dbReference type="Pfam" id="PF06985"/>
    </source>
</evidence>
<evidence type="ECO:0000313" key="2">
    <source>
        <dbReference type="EMBL" id="KAK0648017.1"/>
    </source>
</evidence>
<dbReference type="PANTHER" id="PTHR24148:SF73">
    <property type="entry name" value="HET DOMAIN PROTEIN (AFU_ORTHOLOGUE AFUA_8G01020)"/>
    <property type="match status" value="1"/>
</dbReference>
<dbReference type="InterPro" id="IPR052895">
    <property type="entry name" value="HetReg/Transcr_Mod"/>
</dbReference>
<dbReference type="Pfam" id="PF06985">
    <property type="entry name" value="HET"/>
    <property type="match status" value="1"/>
</dbReference>
<protein>
    <submittedName>
        <fullName evidence="2">Heterokaryon incompatibility protein-domain-containing protein</fullName>
    </submittedName>
</protein>
<comment type="caution">
    <text evidence="2">The sequence shown here is derived from an EMBL/GenBank/DDBJ whole genome shotgun (WGS) entry which is preliminary data.</text>
</comment>
<dbReference type="PANTHER" id="PTHR24148">
    <property type="entry name" value="ANKYRIN REPEAT DOMAIN-CONTAINING PROTEIN 39 HOMOLOG-RELATED"/>
    <property type="match status" value="1"/>
</dbReference>
<gene>
    <name evidence="2" type="ORF">B0T16DRAFT_111934</name>
</gene>
<proteinExistence type="predicted"/>
<feature type="domain" description="Heterokaryon incompatibility" evidence="1">
    <location>
        <begin position="128"/>
        <end position="338"/>
    </location>
</feature>
<name>A0AA39Y8J0_9PEZI</name>
<dbReference type="InterPro" id="IPR010730">
    <property type="entry name" value="HET"/>
</dbReference>
<keyword evidence="3" id="KW-1185">Reference proteome</keyword>
<accession>A0AA39Y8J0</accession>
<evidence type="ECO:0000313" key="3">
    <source>
        <dbReference type="Proteomes" id="UP001174936"/>
    </source>
</evidence>
<dbReference type="AlphaFoldDB" id="A0AA39Y8J0"/>
<reference evidence="2" key="1">
    <citation type="submission" date="2023-06" db="EMBL/GenBank/DDBJ databases">
        <title>Genome-scale phylogeny and comparative genomics of the fungal order Sordariales.</title>
        <authorList>
            <consortium name="Lawrence Berkeley National Laboratory"/>
            <person name="Hensen N."/>
            <person name="Bonometti L."/>
            <person name="Westerberg I."/>
            <person name="Brannstrom I.O."/>
            <person name="Guillou S."/>
            <person name="Cros-Aarteil S."/>
            <person name="Calhoun S."/>
            <person name="Haridas S."/>
            <person name="Kuo A."/>
            <person name="Mondo S."/>
            <person name="Pangilinan J."/>
            <person name="Riley R."/>
            <person name="Labutti K."/>
            <person name="Andreopoulos B."/>
            <person name="Lipzen A."/>
            <person name="Chen C."/>
            <person name="Yanf M."/>
            <person name="Daum C."/>
            <person name="Ng V."/>
            <person name="Clum A."/>
            <person name="Steindorff A."/>
            <person name="Ohm R."/>
            <person name="Martin F."/>
            <person name="Silar P."/>
            <person name="Natvig D."/>
            <person name="Lalanne C."/>
            <person name="Gautier V."/>
            <person name="Ament-Velasquez S.L."/>
            <person name="Kruys A."/>
            <person name="Hutchinson M.I."/>
            <person name="Powell A.J."/>
            <person name="Barry K."/>
            <person name="Miller A.N."/>
            <person name="Grigoriev I.V."/>
            <person name="Debuchy R."/>
            <person name="Gladieux P."/>
            <person name="Thoren M.H."/>
            <person name="Johannesson H."/>
        </authorList>
    </citation>
    <scope>NUCLEOTIDE SEQUENCE</scope>
    <source>
        <strain evidence="2">SMH2532-1</strain>
    </source>
</reference>
<organism evidence="2 3">
    <name type="scientific">Cercophora newfieldiana</name>
    <dbReference type="NCBI Taxonomy" id="92897"/>
    <lineage>
        <taxon>Eukaryota</taxon>
        <taxon>Fungi</taxon>
        <taxon>Dikarya</taxon>
        <taxon>Ascomycota</taxon>
        <taxon>Pezizomycotina</taxon>
        <taxon>Sordariomycetes</taxon>
        <taxon>Sordariomycetidae</taxon>
        <taxon>Sordariales</taxon>
        <taxon>Lasiosphaeriaceae</taxon>
        <taxon>Cercophora</taxon>
    </lineage>
</organism>
<dbReference type="EMBL" id="JAULSV010000003">
    <property type="protein sequence ID" value="KAK0648017.1"/>
    <property type="molecule type" value="Genomic_DNA"/>
</dbReference>
<sequence length="795" mass="87485">MASIALVYEQFPLQSRDIRVLRLLPSPSADSPLECTLSVVHLPADSTTDPPAYKALSYAWNDTQFHTSSTVASHAIILRACVPSKSREAVQRGEVKATNLASRLKEKLHRGQERLWRGRRKSGGVSLQTSAKDVEVGETRCEVAIPANLSAALHQLRRRAQQSEASVDSDAHDGTVSLWVDYICINQADISERNEQVALMGDIFRRSEEVVIWIGEAAATTETNNGEGYHWKGGDEAVDLGHISTYMDFFYTFIARETDSPWHAATPGRTLAGWRGHEYGVFCLLSLLSQGSPGSGIPFYDSLAVETPRQQAWAHGIREALWDMLERRWWQRTWVVQECVLAQKATVQLGHLSAPWSMFSRAAYSYAHVRATGDPTRQVGEESSIGVSGHSRVGDPLARFATLVMQVDSTREALSQGDSISPLHVLQRFHARQATDPRDKVFGLLGLMNSPFLAPDYGLSCEEVFLAAAAAAITSSQNLEILASASSVSHVGGTESKGGSLPSWCPDWSARPRESEWQRLQWLRLYHTCEGTPPPSATIYRLPATTVLELRGVWVGEVLFATDTTAPDYGAHRFRANKTAWADSLEPFLPFGESCPEPRRHMFWRALCGDVVLDSDSALSDGRTGGDRYRRVTETDAVFYAAWEKDGEAQGGFNRRQMTVKGFRRFYHVREGSANLTRNRFFYAAQMMTGGRRMFYTADGRVGVGPAGTNKGDLIAVLAGSATPFLLRPSGRVEGHGKRSVLLPLNNAEEAKQGPESDPTVDFSGDCYRVVGDAYVSGIMDGEAASGKLETICLV</sequence>
<dbReference type="Proteomes" id="UP001174936">
    <property type="component" value="Unassembled WGS sequence"/>
</dbReference>